<dbReference type="OrthoDB" id="6350323at2759"/>
<keyword evidence="3 10" id="KW-0813">Transport</keyword>
<dbReference type="GO" id="GO:0015375">
    <property type="term" value="F:glycine:sodium symporter activity"/>
    <property type="evidence" value="ECO:0007669"/>
    <property type="project" value="TreeGrafter"/>
</dbReference>
<dbReference type="GO" id="GO:0005886">
    <property type="term" value="C:plasma membrane"/>
    <property type="evidence" value="ECO:0007669"/>
    <property type="project" value="TreeGrafter"/>
</dbReference>
<dbReference type="PROSITE" id="PS00754">
    <property type="entry name" value="NA_NEUROTRAN_SYMP_2"/>
    <property type="match status" value="1"/>
</dbReference>
<dbReference type="Pfam" id="PF00209">
    <property type="entry name" value="SNF"/>
    <property type="match status" value="2"/>
</dbReference>
<keyword evidence="4 10" id="KW-0812">Transmembrane</keyword>
<feature type="non-terminal residue" evidence="11">
    <location>
        <position position="410"/>
    </location>
</feature>
<dbReference type="PROSITE" id="PS50267">
    <property type="entry name" value="NA_NEUROTRAN_SYMP_3"/>
    <property type="match status" value="1"/>
</dbReference>
<dbReference type="EMBL" id="OB662320">
    <property type="protein sequence ID" value="CAD7229844.1"/>
    <property type="molecule type" value="Genomic_DNA"/>
</dbReference>
<organism evidence="11">
    <name type="scientific">Cyprideis torosa</name>
    <dbReference type="NCBI Taxonomy" id="163714"/>
    <lineage>
        <taxon>Eukaryota</taxon>
        <taxon>Metazoa</taxon>
        <taxon>Ecdysozoa</taxon>
        <taxon>Arthropoda</taxon>
        <taxon>Crustacea</taxon>
        <taxon>Oligostraca</taxon>
        <taxon>Ostracoda</taxon>
        <taxon>Podocopa</taxon>
        <taxon>Podocopida</taxon>
        <taxon>Cytherocopina</taxon>
        <taxon>Cytheroidea</taxon>
        <taxon>Cytherideidae</taxon>
        <taxon>Cyprideis</taxon>
    </lineage>
</organism>
<evidence type="ECO:0000256" key="8">
    <source>
        <dbReference type="PIRSR" id="PIRSR600175-1"/>
    </source>
</evidence>
<dbReference type="PRINTS" id="PR00176">
    <property type="entry name" value="NANEUSMPORT"/>
</dbReference>
<evidence type="ECO:0000256" key="6">
    <source>
        <dbReference type="ARBA" id="ARBA00022989"/>
    </source>
</evidence>
<keyword evidence="5 10" id="KW-0769">Symport</keyword>
<feature type="binding site" evidence="8">
    <location>
        <position position="40"/>
    </location>
    <ligand>
        <name>Na(+)</name>
        <dbReference type="ChEBI" id="CHEBI:29101"/>
        <label>1</label>
    </ligand>
</feature>
<keyword evidence="9" id="KW-1015">Disulfide bond</keyword>
<proteinExistence type="inferred from homology"/>
<evidence type="ECO:0000256" key="3">
    <source>
        <dbReference type="ARBA" id="ARBA00022448"/>
    </source>
</evidence>
<reference evidence="11" key="1">
    <citation type="submission" date="2020-11" db="EMBL/GenBank/DDBJ databases">
        <authorList>
            <person name="Tran Van P."/>
        </authorList>
    </citation>
    <scope>NUCLEOTIDE SEQUENCE</scope>
</reference>
<evidence type="ECO:0000256" key="2">
    <source>
        <dbReference type="ARBA" id="ARBA00006459"/>
    </source>
</evidence>
<sequence length="410" mass="45694">MKPKPRNDDSEPSTSGGDSTERGNWGSQLEFVLSCLSYAVGLGNIWRFPYLCYRNGGGAFLIPYAIMLLTCGLPLFFFELSLGQYVREGPITVWKICPIFGGVGYAMFMISFVVGIYYNMIIAWALYYLWSSLSSSLPWTSCDNLWNTEACQRYDPKNCTSLSGFLNLTTGDCIINGTVSDDEWAALKNASEALKMPADEFFHNFVLGISAGIHHFGELRYPLVICLLVAWLILFSALLKGVKSFGKAVYFTAIFPYIVLIVLLVRAATLPGYMDGIMFYLTPEWKRLLDPSVWADAATQIFFSLSPCWGGLITLASYNKFNNNHFRQVILANDGSSSSNLLYFRGMFLCEKNKQAICPCEVVHERISLTVNRDAIVVTLGNCLTSFFSGFVIFGILGFMAYSLGVPVEE</sequence>
<dbReference type="PROSITE" id="PS00610">
    <property type="entry name" value="NA_NEUROTRAN_SYMP_1"/>
    <property type="match status" value="1"/>
</dbReference>
<evidence type="ECO:0000256" key="7">
    <source>
        <dbReference type="ARBA" id="ARBA00023136"/>
    </source>
</evidence>
<dbReference type="InterPro" id="IPR000175">
    <property type="entry name" value="Na/ntran_symport"/>
</dbReference>
<evidence type="ECO:0000256" key="9">
    <source>
        <dbReference type="PIRSR" id="PIRSR600175-2"/>
    </source>
</evidence>
<evidence type="ECO:0000256" key="5">
    <source>
        <dbReference type="ARBA" id="ARBA00022847"/>
    </source>
</evidence>
<protein>
    <recommendedName>
        <fullName evidence="10">Transporter</fullName>
    </recommendedName>
</protein>
<dbReference type="PANTHER" id="PTHR11616:SF240">
    <property type="entry name" value="BLOATED TUBULES, ISOFORM B-RELATED"/>
    <property type="match status" value="1"/>
</dbReference>
<dbReference type="GO" id="GO:0046872">
    <property type="term" value="F:metal ion binding"/>
    <property type="evidence" value="ECO:0007669"/>
    <property type="project" value="UniProtKB-KW"/>
</dbReference>
<evidence type="ECO:0000313" key="11">
    <source>
        <dbReference type="EMBL" id="CAD7229844.1"/>
    </source>
</evidence>
<accession>A0A7R8WIQ9</accession>
<keyword evidence="6" id="KW-1133">Transmembrane helix</keyword>
<evidence type="ECO:0000256" key="4">
    <source>
        <dbReference type="ARBA" id="ARBA00022692"/>
    </source>
</evidence>
<evidence type="ECO:0000256" key="10">
    <source>
        <dbReference type="RuleBase" id="RU003732"/>
    </source>
</evidence>
<comment type="similarity">
    <text evidence="2 10">Belongs to the sodium:neurotransmitter symporter (SNF) (TC 2.A.22) family.</text>
</comment>
<dbReference type="InterPro" id="IPR037272">
    <property type="entry name" value="SNS_sf"/>
</dbReference>
<dbReference type="AlphaFoldDB" id="A0A7R8WIQ9"/>
<keyword evidence="7" id="KW-0472">Membrane</keyword>
<dbReference type="PANTHER" id="PTHR11616">
    <property type="entry name" value="SODIUM/CHLORIDE DEPENDENT TRANSPORTER"/>
    <property type="match status" value="1"/>
</dbReference>
<evidence type="ECO:0000256" key="1">
    <source>
        <dbReference type="ARBA" id="ARBA00004141"/>
    </source>
</evidence>
<gene>
    <name evidence="11" type="ORF">CTOB1V02_LOCUS7710</name>
</gene>
<keyword evidence="8" id="KW-0915">Sodium</keyword>
<feature type="binding site" evidence="8">
    <location>
        <position position="39"/>
    </location>
    <ligand>
        <name>Na(+)</name>
        <dbReference type="ChEBI" id="CHEBI:29101"/>
        <label>1</label>
    </ligand>
</feature>
<keyword evidence="8" id="KW-0479">Metal-binding</keyword>
<dbReference type="SUPFAM" id="SSF161070">
    <property type="entry name" value="SNF-like"/>
    <property type="match status" value="2"/>
</dbReference>
<comment type="subcellular location">
    <subcellularLocation>
        <location evidence="1">Membrane</location>
        <topology evidence="1">Multi-pass membrane protein</topology>
    </subcellularLocation>
</comment>
<feature type="binding site" evidence="8">
    <location>
        <position position="304"/>
    </location>
    <ligand>
        <name>Na(+)</name>
        <dbReference type="ChEBI" id="CHEBI:29101"/>
        <label>1</label>
    </ligand>
</feature>
<name>A0A7R8WIQ9_9CRUS</name>
<feature type="binding site" evidence="8">
    <location>
        <position position="44"/>
    </location>
    <ligand>
        <name>Na(+)</name>
        <dbReference type="ChEBI" id="CHEBI:29101"/>
        <label>2</label>
    </ligand>
</feature>
<feature type="disulfide bond" evidence="9">
    <location>
        <begin position="142"/>
        <end position="151"/>
    </location>
</feature>